<evidence type="ECO:0000259" key="3">
    <source>
        <dbReference type="Pfam" id="PF01408"/>
    </source>
</evidence>
<dbReference type="InterPro" id="IPR036291">
    <property type="entry name" value="NAD(P)-bd_dom_sf"/>
</dbReference>
<dbReference type="Pfam" id="PF22725">
    <property type="entry name" value="GFO_IDH_MocA_C3"/>
    <property type="match status" value="1"/>
</dbReference>
<dbReference type="InterPro" id="IPR055170">
    <property type="entry name" value="GFO_IDH_MocA-like_dom"/>
</dbReference>
<dbReference type="EMBL" id="JALIEB010000020">
    <property type="protein sequence ID" value="MCV3273775.1"/>
    <property type="molecule type" value="Genomic_DNA"/>
</dbReference>
<dbReference type="InterPro" id="IPR000683">
    <property type="entry name" value="Gfo/Idh/MocA-like_OxRdtase_N"/>
</dbReference>
<keyword evidence="2" id="KW-0560">Oxidoreductase</keyword>
<gene>
    <name evidence="5" type="ORF">MUB52_20265</name>
</gene>
<dbReference type="Gene3D" id="3.30.360.10">
    <property type="entry name" value="Dihydrodipicolinate Reductase, domain 2"/>
    <property type="match status" value="1"/>
</dbReference>
<protein>
    <submittedName>
        <fullName evidence="5">Gfo/Idh/MocA family oxidoreductase</fullName>
    </submittedName>
</protein>
<accession>A0ABT3BJM0</accession>
<dbReference type="Proteomes" id="UP001208690">
    <property type="component" value="Unassembled WGS sequence"/>
</dbReference>
<dbReference type="SUPFAM" id="SSF51735">
    <property type="entry name" value="NAD(P)-binding Rossmann-fold domains"/>
    <property type="match status" value="1"/>
</dbReference>
<proteinExistence type="inferred from homology"/>
<organism evidence="5 6">
    <name type="scientific">Roseobacter sinensis</name>
    <dbReference type="NCBI Taxonomy" id="2931391"/>
    <lineage>
        <taxon>Bacteria</taxon>
        <taxon>Pseudomonadati</taxon>
        <taxon>Pseudomonadota</taxon>
        <taxon>Alphaproteobacteria</taxon>
        <taxon>Rhodobacterales</taxon>
        <taxon>Roseobacteraceae</taxon>
        <taxon>Roseobacter</taxon>
    </lineage>
</organism>
<name>A0ABT3BJM0_9RHOB</name>
<comment type="similarity">
    <text evidence="1">Belongs to the Gfo/Idh/MocA family.</text>
</comment>
<evidence type="ECO:0000313" key="6">
    <source>
        <dbReference type="Proteomes" id="UP001208690"/>
    </source>
</evidence>
<dbReference type="Gene3D" id="3.40.50.720">
    <property type="entry name" value="NAD(P)-binding Rossmann-like Domain"/>
    <property type="match status" value="1"/>
</dbReference>
<sequence length="366" mass="38924">MTHPSGRSFRWAILGTGSVARKFARDLQAMGSAVTLQTVASRSLENARRFAAEFGAVEGACDYETAARSECDALYIATPAALHEPHARLGIAAGKPVLVEKPLAPDAASARRIAAAAAEAGVFCMEAMWTRFQPLPTRVRDELAAGLLGELRGFDGQFMIANRPEPGVSLFDPDQAGGALLHRGIYPVSLAHFFLGPVAEVQAFGRLGETGVDEDSVVLLRHASGALSTLRASLRSNGRPGTRIYGTTGTLELEGPVWRPTRARLYRTTPGSAAPGAPRRLEALRESRMGLRLSGALGQLKRLAGRSVTTLHAPFEGNGYRHEAQALMQAVAAGETVEPRMTPQDSIAVLEIIDAAAADWTKGPRA</sequence>
<reference evidence="5 6" key="1">
    <citation type="submission" date="2022-04" db="EMBL/GenBank/DDBJ databases">
        <title>Roseobacter sp. WL0113 is a bacterium isolated from neritic sediment.</title>
        <authorList>
            <person name="Wang L."/>
            <person name="He W."/>
            <person name="Zhang D.-F."/>
        </authorList>
    </citation>
    <scope>NUCLEOTIDE SEQUENCE [LARGE SCALE GENOMIC DNA]</scope>
    <source>
        <strain evidence="5 6">WL0113</strain>
    </source>
</reference>
<dbReference type="PANTHER" id="PTHR22604">
    <property type="entry name" value="OXIDOREDUCTASES"/>
    <property type="match status" value="1"/>
</dbReference>
<evidence type="ECO:0000259" key="4">
    <source>
        <dbReference type="Pfam" id="PF22725"/>
    </source>
</evidence>
<dbReference type="SUPFAM" id="SSF55347">
    <property type="entry name" value="Glyceraldehyde-3-phosphate dehydrogenase-like, C-terminal domain"/>
    <property type="match status" value="1"/>
</dbReference>
<dbReference type="InterPro" id="IPR050984">
    <property type="entry name" value="Gfo/Idh/MocA_domain"/>
</dbReference>
<dbReference type="RefSeq" id="WP_263845983.1">
    <property type="nucleotide sequence ID" value="NZ_JALIEB010000020.1"/>
</dbReference>
<dbReference type="PANTHER" id="PTHR22604:SF105">
    <property type="entry name" value="TRANS-1,2-DIHYDROBENZENE-1,2-DIOL DEHYDROGENASE"/>
    <property type="match status" value="1"/>
</dbReference>
<comment type="caution">
    <text evidence="5">The sequence shown here is derived from an EMBL/GenBank/DDBJ whole genome shotgun (WGS) entry which is preliminary data.</text>
</comment>
<evidence type="ECO:0000256" key="2">
    <source>
        <dbReference type="ARBA" id="ARBA00023002"/>
    </source>
</evidence>
<evidence type="ECO:0000256" key="1">
    <source>
        <dbReference type="ARBA" id="ARBA00010928"/>
    </source>
</evidence>
<feature type="domain" description="GFO/IDH/MocA-like oxidoreductase" evidence="4">
    <location>
        <begin position="138"/>
        <end position="252"/>
    </location>
</feature>
<dbReference type="Pfam" id="PF01408">
    <property type="entry name" value="GFO_IDH_MocA"/>
    <property type="match status" value="1"/>
</dbReference>
<evidence type="ECO:0000313" key="5">
    <source>
        <dbReference type="EMBL" id="MCV3273775.1"/>
    </source>
</evidence>
<keyword evidence="6" id="KW-1185">Reference proteome</keyword>
<feature type="domain" description="Gfo/Idh/MocA-like oxidoreductase N-terminal" evidence="3">
    <location>
        <begin position="9"/>
        <end position="126"/>
    </location>
</feature>